<dbReference type="PANTHER" id="PTHR13102">
    <property type="entry name" value="NUCLEOLAR PROTEIN 9"/>
    <property type="match status" value="1"/>
</dbReference>
<feature type="compositionally biased region" description="Basic residues" evidence="5">
    <location>
        <begin position="205"/>
        <end position="227"/>
    </location>
</feature>
<dbReference type="Proteomes" id="UP000473826">
    <property type="component" value="Unassembled WGS sequence"/>
</dbReference>
<name>A0A7D8Z1H8_VANHU</name>
<keyword evidence="7" id="KW-1185">Reference proteome</keyword>
<evidence type="ECO:0000313" key="6">
    <source>
        <dbReference type="EMBL" id="TXT11256.1"/>
    </source>
</evidence>
<accession>A0A7D8Z1H8</accession>
<dbReference type="InterPro" id="IPR001313">
    <property type="entry name" value="Pumilio_RNA-bd_rpt"/>
</dbReference>
<protein>
    <recommendedName>
        <fullName evidence="1">Nucleolar protein 9</fullName>
    </recommendedName>
    <alternativeName>
        <fullName evidence="3 4">Pumilio domain-containing protein NOP9</fullName>
    </alternativeName>
</protein>
<proteinExistence type="predicted"/>
<reference evidence="6 7" key="1">
    <citation type="journal article" date="2019" name="PLoS Genet.">
        <title>Convergent evolution of linked mating-type loci in basidiomycete fungi.</title>
        <authorList>
            <person name="Sun S."/>
            <person name="Coelho M.A."/>
            <person name="Heitman J."/>
            <person name="Nowrousian M."/>
        </authorList>
    </citation>
    <scope>NUCLEOTIDE SEQUENCE [LARGE SCALE GENOMIC DNA]</scope>
    <source>
        <strain evidence="6 7">CBS 4282</strain>
    </source>
</reference>
<evidence type="ECO:0000256" key="1">
    <source>
        <dbReference type="ARBA" id="ARBA00016427"/>
    </source>
</evidence>
<dbReference type="InterPro" id="IPR040000">
    <property type="entry name" value="NOP9"/>
</dbReference>
<keyword evidence="2" id="KW-0677">Repeat</keyword>
<dbReference type="GO" id="GO:0030688">
    <property type="term" value="C:preribosome, small subunit precursor"/>
    <property type="evidence" value="ECO:0007669"/>
    <property type="project" value="TreeGrafter"/>
</dbReference>
<dbReference type="Pfam" id="PF22493">
    <property type="entry name" value="PUF_NOP9"/>
    <property type="match status" value="1"/>
</dbReference>
<feature type="region of interest" description="Disordered" evidence="5">
    <location>
        <begin position="17"/>
        <end position="60"/>
    </location>
</feature>
<dbReference type="GO" id="GO:0005730">
    <property type="term" value="C:nucleolus"/>
    <property type="evidence" value="ECO:0007669"/>
    <property type="project" value="TreeGrafter"/>
</dbReference>
<dbReference type="EMBL" id="QKWK01000004">
    <property type="protein sequence ID" value="TXT11256.1"/>
    <property type="molecule type" value="Genomic_DNA"/>
</dbReference>
<organism evidence="6 7">
    <name type="scientific">Vanrija humicola</name>
    <name type="common">Yeast</name>
    <name type="synonym">Cryptococcus humicola</name>
    <dbReference type="NCBI Taxonomy" id="5417"/>
    <lineage>
        <taxon>Eukaryota</taxon>
        <taxon>Fungi</taxon>
        <taxon>Dikarya</taxon>
        <taxon>Basidiomycota</taxon>
        <taxon>Agaricomycotina</taxon>
        <taxon>Tremellomycetes</taxon>
        <taxon>Trichosporonales</taxon>
        <taxon>Trichosporonaceae</taxon>
        <taxon>Vanrija</taxon>
    </lineage>
</organism>
<comment type="caution">
    <text evidence="6">The sequence shown here is derived from an EMBL/GenBank/DDBJ whole genome shotgun (WGS) entry which is preliminary data.</text>
</comment>
<dbReference type="GO" id="GO:0000056">
    <property type="term" value="P:ribosomal small subunit export from nucleus"/>
    <property type="evidence" value="ECO:0007669"/>
    <property type="project" value="TreeGrafter"/>
</dbReference>
<dbReference type="AlphaFoldDB" id="A0A7D8Z1H8"/>
<evidence type="ECO:0000256" key="3">
    <source>
        <dbReference type="ARBA" id="ARBA00030932"/>
    </source>
</evidence>
<dbReference type="Gene3D" id="1.25.10.10">
    <property type="entry name" value="Leucine-rich Repeat Variant"/>
    <property type="match status" value="1"/>
</dbReference>
<dbReference type="PANTHER" id="PTHR13102:SF0">
    <property type="entry name" value="NUCLEOLAR PROTEIN 9"/>
    <property type="match status" value="1"/>
</dbReference>
<gene>
    <name evidence="6" type="ORF">VHUM_02007</name>
</gene>
<dbReference type="InterPro" id="IPR016024">
    <property type="entry name" value="ARM-type_fold"/>
</dbReference>
<evidence type="ECO:0000256" key="4">
    <source>
        <dbReference type="ARBA" id="ARBA00031929"/>
    </source>
</evidence>
<dbReference type="OrthoDB" id="392571at2759"/>
<sequence>MALKTYPIYEAIRTGAEVPDDDDNVPADAVDKDAEAQATAAARRSAWENRRNTRPRGQLEPNMQGCLLLQALVALPTGNVPVLESLFAQPTDTLLAYAKSPIASHLLDKVLTSPAVPPKYRRKLYLGFVGRYAELADDRLGSRVADTVWDTADGYMREKIARSLIPDATTLANSQFGRFLSRRLDLHLLQRRPDEWRAAQIGVKHHFAHQKNRHPTPRPTTRPRARPRSASGARSARRRTRSTSCLRLPRRARRRRASGNRGV</sequence>
<evidence type="ECO:0000256" key="2">
    <source>
        <dbReference type="ARBA" id="ARBA00022737"/>
    </source>
</evidence>
<dbReference type="GO" id="GO:0000480">
    <property type="term" value="P:endonucleolytic cleavage in 5'-ETS of tricistronic rRNA transcript (SSU-rRNA, 5.8S rRNA, LSU-rRNA)"/>
    <property type="evidence" value="ECO:0007669"/>
    <property type="project" value="TreeGrafter"/>
</dbReference>
<dbReference type="GO" id="GO:0000472">
    <property type="term" value="P:endonucleolytic cleavage to generate mature 5'-end of SSU-rRNA from (SSU-rRNA, 5.8S rRNA, LSU-rRNA)"/>
    <property type="evidence" value="ECO:0007669"/>
    <property type="project" value="TreeGrafter"/>
</dbReference>
<feature type="compositionally biased region" description="Basic residues" evidence="5">
    <location>
        <begin position="248"/>
        <end position="263"/>
    </location>
</feature>
<evidence type="ECO:0000256" key="5">
    <source>
        <dbReference type="SAM" id="MobiDB-lite"/>
    </source>
</evidence>
<dbReference type="GO" id="GO:0000447">
    <property type="term" value="P:endonucleolytic cleavage in ITS1 to separate SSU-rRNA from 5.8S rRNA and LSU-rRNA from tricistronic rRNA transcript (SSU-rRNA, 5.8S rRNA, LSU-rRNA)"/>
    <property type="evidence" value="ECO:0007669"/>
    <property type="project" value="TreeGrafter"/>
</dbReference>
<evidence type="ECO:0000313" key="7">
    <source>
        <dbReference type="Proteomes" id="UP000473826"/>
    </source>
</evidence>
<dbReference type="InterPro" id="IPR011989">
    <property type="entry name" value="ARM-like"/>
</dbReference>
<dbReference type="SUPFAM" id="SSF48371">
    <property type="entry name" value="ARM repeat"/>
    <property type="match status" value="1"/>
</dbReference>
<dbReference type="GO" id="GO:0030686">
    <property type="term" value="C:90S preribosome"/>
    <property type="evidence" value="ECO:0007669"/>
    <property type="project" value="TreeGrafter"/>
</dbReference>
<feature type="region of interest" description="Disordered" evidence="5">
    <location>
        <begin position="205"/>
        <end position="263"/>
    </location>
</feature>
<dbReference type="GO" id="GO:0003723">
    <property type="term" value="F:RNA binding"/>
    <property type="evidence" value="ECO:0007669"/>
    <property type="project" value="InterPro"/>
</dbReference>